<accession>A0A7R8ATV9</accession>
<dbReference type="PROSITE" id="PS50297">
    <property type="entry name" value="ANK_REP_REGION"/>
    <property type="match status" value="5"/>
</dbReference>
<evidence type="ECO:0000256" key="3">
    <source>
        <dbReference type="PROSITE-ProRule" id="PRU00023"/>
    </source>
</evidence>
<keyword evidence="2 3" id="KW-0040">ANK repeat</keyword>
<dbReference type="InterPro" id="IPR000719">
    <property type="entry name" value="Prot_kinase_dom"/>
</dbReference>
<sequence length="623" mass="69182">METAGDLIAPFRLEIKDLGDRRREIIYETGPEDTRIPVTTLWTRKRYFTHKETVYKNVYLDESTAGKLRVVKEILHQDPTRGNRCLELEAAARIAKDIGPSYTRLFVEFLGWFEIPDGVSLVLEYCALGDIDQFFAEPVSEQVSKAVAGQLLEGLAALHGLGIAHRDIKPQNVLIAEADPIAVKIADFGVSKYTADRTSLRSRVGTPEYMAPELLFGTSEESKYTNAVDIWSLGCLLFYLLTNIHPFPGFRELDEYYQGNAPYPDGPLVEYGVGSSGRCFIQRLMSPVPDDRPPASKVLLAEWEIGIDNAPTKQPSAETAESTQTIDVPSDFSLTETHWSAPSISQLPMDYWSSELLITTSQPPNGTPTHQRRTRALLESGADPNRIQNGYTALHHAARQGHPETVRLLLEYGADTWIRARTQQGHDYDYEGETALHLSTQRGDSQAFLDILHLLVARGVDVNAQDGMGNTVLYLAIARLASVEPVEALLGLGARTELLGRGGLTPLQYALSLDREEKARVLLSGGADPDIPSPDGRRPLHRAIESTRISFELVRQLAESGADVDATDDNGRSPLYEAVRQGRADVVHFLIDRGADTVLGSVAMEKRLQWMQFRRGLPWPLRK</sequence>
<gene>
    <name evidence="5" type="ORF">APUU_70888A</name>
</gene>
<dbReference type="InterPro" id="IPR036770">
    <property type="entry name" value="Ankyrin_rpt-contain_sf"/>
</dbReference>
<dbReference type="InterPro" id="IPR011009">
    <property type="entry name" value="Kinase-like_dom_sf"/>
</dbReference>
<dbReference type="SUPFAM" id="SSF48403">
    <property type="entry name" value="Ankyrin repeat"/>
    <property type="match status" value="1"/>
</dbReference>
<dbReference type="KEGG" id="apuu:APUU_70888A"/>
<dbReference type="Pfam" id="PF12796">
    <property type="entry name" value="Ank_2"/>
    <property type="match status" value="2"/>
</dbReference>
<dbReference type="Proteomes" id="UP000654913">
    <property type="component" value="Chromosome 7"/>
</dbReference>
<dbReference type="AlphaFoldDB" id="A0A7R8ATV9"/>
<keyword evidence="6" id="KW-1185">Reference proteome</keyword>
<dbReference type="OrthoDB" id="10252171at2759"/>
<dbReference type="PROSITE" id="PS50088">
    <property type="entry name" value="ANK_REPEAT"/>
    <property type="match status" value="5"/>
</dbReference>
<dbReference type="SUPFAM" id="SSF56112">
    <property type="entry name" value="Protein kinase-like (PK-like)"/>
    <property type="match status" value="1"/>
</dbReference>
<dbReference type="GO" id="GO:0005524">
    <property type="term" value="F:ATP binding"/>
    <property type="evidence" value="ECO:0007669"/>
    <property type="project" value="InterPro"/>
</dbReference>
<feature type="repeat" description="ANK" evidence="3">
    <location>
        <begin position="431"/>
        <end position="467"/>
    </location>
</feature>
<reference evidence="5" key="2">
    <citation type="submission" date="2021-02" db="EMBL/GenBank/DDBJ databases">
        <title>Aspergillus puulaauensis MK2 genome sequence.</title>
        <authorList>
            <person name="Futagami T."/>
            <person name="Mori K."/>
            <person name="Kadooka C."/>
            <person name="Tanaka T."/>
        </authorList>
    </citation>
    <scope>NUCLEOTIDE SEQUENCE</scope>
    <source>
        <strain evidence="5">MK2</strain>
    </source>
</reference>
<dbReference type="SMART" id="SM00248">
    <property type="entry name" value="ANK"/>
    <property type="match status" value="6"/>
</dbReference>
<dbReference type="Pfam" id="PF00069">
    <property type="entry name" value="Pkinase"/>
    <property type="match status" value="1"/>
</dbReference>
<dbReference type="InterPro" id="IPR002110">
    <property type="entry name" value="Ankyrin_rpt"/>
</dbReference>
<evidence type="ECO:0000259" key="4">
    <source>
        <dbReference type="PROSITE" id="PS50011"/>
    </source>
</evidence>
<protein>
    <recommendedName>
        <fullName evidence="4">Protein kinase domain-containing protein</fullName>
    </recommendedName>
</protein>
<dbReference type="PROSITE" id="PS00108">
    <property type="entry name" value="PROTEIN_KINASE_ST"/>
    <property type="match status" value="1"/>
</dbReference>
<dbReference type="PANTHER" id="PTHR24166:SF48">
    <property type="entry name" value="PROTEIN VAPYRIN"/>
    <property type="match status" value="1"/>
</dbReference>
<dbReference type="PANTHER" id="PTHR24166">
    <property type="entry name" value="ROLLING PEBBLES, ISOFORM B"/>
    <property type="match status" value="1"/>
</dbReference>
<feature type="repeat" description="ANK" evidence="3">
    <location>
        <begin position="535"/>
        <end position="569"/>
    </location>
</feature>
<dbReference type="InterPro" id="IPR050889">
    <property type="entry name" value="Dendritic_Spine_Reg/Scaffold"/>
</dbReference>
<dbReference type="EMBL" id="AP024449">
    <property type="protein sequence ID" value="BCS29318.1"/>
    <property type="molecule type" value="Genomic_DNA"/>
</dbReference>
<evidence type="ECO:0000256" key="2">
    <source>
        <dbReference type="ARBA" id="ARBA00023043"/>
    </source>
</evidence>
<dbReference type="GeneID" id="64979315"/>
<dbReference type="RefSeq" id="XP_041561504.1">
    <property type="nucleotide sequence ID" value="XM_041695811.1"/>
</dbReference>
<name>A0A7R8ATV9_9EURO</name>
<evidence type="ECO:0000313" key="6">
    <source>
        <dbReference type="Proteomes" id="UP000654913"/>
    </source>
</evidence>
<feature type="repeat" description="ANK" evidence="3">
    <location>
        <begin position="389"/>
        <end position="421"/>
    </location>
</feature>
<feature type="domain" description="Protein kinase" evidence="4">
    <location>
        <begin position="12"/>
        <end position="304"/>
    </location>
</feature>
<dbReference type="SMART" id="SM00220">
    <property type="entry name" value="S_TKc"/>
    <property type="match status" value="1"/>
</dbReference>
<dbReference type="PROSITE" id="PS50011">
    <property type="entry name" value="PROTEIN_KINASE_DOM"/>
    <property type="match status" value="1"/>
</dbReference>
<feature type="repeat" description="ANK" evidence="3">
    <location>
        <begin position="570"/>
        <end position="596"/>
    </location>
</feature>
<dbReference type="Gene3D" id="1.10.510.10">
    <property type="entry name" value="Transferase(Phosphotransferase) domain 1"/>
    <property type="match status" value="1"/>
</dbReference>
<evidence type="ECO:0000313" key="5">
    <source>
        <dbReference type="EMBL" id="BCS29318.1"/>
    </source>
</evidence>
<dbReference type="Gene3D" id="1.25.40.20">
    <property type="entry name" value="Ankyrin repeat-containing domain"/>
    <property type="match status" value="2"/>
</dbReference>
<evidence type="ECO:0000256" key="1">
    <source>
        <dbReference type="ARBA" id="ARBA00022737"/>
    </source>
</evidence>
<dbReference type="PRINTS" id="PR01415">
    <property type="entry name" value="ANKYRIN"/>
</dbReference>
<proteinExistence type="predicted"/>
<dbReference type="GO" id="GO:0004672">
    <property type="term" value="F:protein kinase activity"/>
    <property type="evidence" value="ECO:0007669"/>
    <property type="project" value="InterPro"/>
</dbReference>
<dbReference type="InterPro" id="IPR008271">
    <property type="entry name" value="Ser/Thr_kinase_AS"/>
</dbReference>
<reference evidence="5" key="1">
    <citation type="submission" date="2021-01" db="EMBL/GenBank/DDBJ databases">
        <authorList>
            <consortium name="Aspergillus puulaauensis MK2 genome sequencing consortium"/>
            <person name="Kazuki M."/>
            <person name="Futagami T."/>
        </authorList>
    </citation>
    <scope>NUCLEOTIDE SEQUENCE</scope>
    <source>
        <strain evidence="5">MK2</strain>
    </source>
</reference>
<feature type="repeat" description="ANK" evidence="3">
    <location>
        <begin position="502"/>
        <end position="534"/>
    </location>
</feature>
<organism evidence="5 6">
    <name type="scientific">Aspergillus puulaauensis</name>
    <dbReference type="NCBI Taxonomy" id="1220207"/>
    <lineage>
        <taxon>Eukaryota</taxon>
        <taxon>Fungi</taxon>
        <taxon>Dikarya</taxon>
        <taxon>Ascomycota</taxon>
        <taxon>Pezizomycotina</taxon>
        <taxon>Eurotiomycetes</taxon>
        <taxon>Eurotiomycetidae</taxon>
        <taxon>Eurotiales</taxon>
        <taxon>Aspergillaceae</taxon>
        <taxon>Aspergillus</taxon>
    </lineage>
</organism>
<keyword evidence="1" id="KW-0677">Repeat</keyword>